<dbReference type="NCBIfam" id="TIGR01549">
    <property type="entry name" value="HAD-SF-IA-v1"/>
    <property type="match status" value="1"/>
</dbReference>
<gene>
    <name evidence="5" type="ORF">ADIWIN_4000</name>
</gene>
<proteinExistence type="predicted"/>
<dbReference type="EMBL" id="ATMR01000215">
    <property type="protein sequence ID" value="EPR69725.1"/>
    <property type="molecule type" value="Genomic_DNA"/>
</dbReference>
<evidence type="ECO:0000313" key="5">
    <source>
        <dbReference type="EMBL" id="EPR69725.1"/>
    </source>
</evidence>
<dbReference type="InterPro" id="IPR023214">
    <property type="entry name" value="HAD_sf"/>
</dbReference>
<comment type="caution">
    <text evidence="5">The sequence shown here is derived from an EMBL/GenBank/DDBJ whole genome shotgun (WGS) entry which is preliminary data.</text>
</comment>
<dbReference type="EC" id="3.8.1.2" evidence="5"/>
<dbReference type="Pfam" id="PF13419">
    <property type="entry name" value="HAD_2"/>
    <property type="match status" value="1"/>
</dbReference>
<dbReference type="GO" id="GO:0016791">
    <property type="term" value="F:phosphatase activity"/>
    <property type="evidence" value="ECO:0007669"/>
    <property type="project" value="TreeGrafter"/>
</dbReference>
<keyword evidence="3 5" id="KW-0378">Hydrolase</keyword>
<dbReference type="Gene3D" id="1.10.150.520">
    <property type="match status" value="1"/>
</dbReference>
<evidence type="ECO:0000256" key="1">
    <source>
        <dbReference type="ARBA" id="ARBA00001946"/>
    </source>
</evidence>
<dbReference type="GO" id="GO:0018784">
    <property type="term" value="F:(S)-2-haloacid dehalogenase activity"/>
    <property type="evidence" value="ECO:0007669"/>
    <property type="project" value="UniProtKB-EC"/>
</dbReference>
<comment type="cofactor">
    <cofactor evidence="1">
        <name>Mg(2+)</name>
        <dbReference type="ChEBI" id="CHEBI:18420"/>
    </cofactor>
</comment>
<evidence type="ECO:0000256" key="2">
    <source>
        <dbReference type="ARBA" id="ARBA00022723"/>
    </source>
</evidence>
<dbReference type="InterPro" id="IPR036412">
    <property type="entry name" value="HAD-like_sf"/>
</dbReference>
<dbReference type="eggNOG" id="COG1011">
    <property type="taxonomic scope" value="Bacteria"/>
</dbReference>
<accession>S7VHR3</accession>
<dbReference type="PANTHER" id="PTHR46470:SF2">
    <property type="entry name" value="GLYCERALDEHYDE 3-PHOSPHATE PHOSPHATASE"/>
    <property type="match status" value="1"/>
</dbReference>
<evidence type="ECO:0000313" key="6">
    <source>
        <dbReference type="Proteomes" id="UP000014962"/>
    </source>
</evidence>
<dbReference type="GO" id="GO:0044281">
    <property type="term" value="P:small molecule metabolic process"/>
    <property type="evidence" value="ECO:0007669"/>
    <property type="project" value="UniProtKB-ARBA"/>
</dbReference>
<reference evidence="5 6" key="1">
    <citation type="journal article" date="2013" name="Genome Announc.">
        <title>Draft Genome Sequence of Winogradskyella psychrotolerans RS-3T, Isolated from the Marine Transect of Kongsfjorden, Ny-Alesund, Svalbard, Arctic Ocean.</title>
        <authorList>
            <person name="Kumar Pinnaka A."/>
            <person name="Ara S."/>
            <person name="Singh A."/>
            <person name="Shivaji S."/>
        </authorList>
    </citation>
    <scope>NUCLEOTIDE SEQUENCE [LARGE SCALE GENOMIC DNA]</scope>
    <source>
        <strain evidence="5 6">RS-3</strain>
    </source>
</reference>
<dbReference type="Proteomes" id="UP000014962">
    <property type="component" value="Unassembled WGS sequence"/>
</dbReference>
<dbReference type="PANTHER" id="PTHR46470">
    <property type="entry name" value="N-ACYLNEURAMINATE-9-PHOSPHATASE"/>
    <property type="match status" value="1"/>
</dbReference>
<dbReference type="STRING" id="641526.ADIWIN_4000"/>
<dbReference type="InterPro" id="IPR051400">
    <property type="entry name" value="HAD-like_hydrolase"/>
</dbReference>
<dbReference type="GO" id="GO:0046872">
    <property type="term" value="F:metal ion binding"/>
    <property type="evidence" value="ECO:0007669"/>
    <property type="project" value="UniProtKB-KW"/>
</dbReference>
<keyword evidence="4" id="KW-0460">Magnesium</keyword>
<dbReference type="PATRIC" id="fig|641526.4.peg.3972"/>
<dbReference type="SFLD" id="SFLDS00003">
    <property type="entry name" value="Haloacid_Dehalogenase"/>
    <property type="match status" value="1"/>
</dbReference>
<dbReference type="SUPFAM" id="SSF56784">
    <property type="entry name" value="HAD-like"/>
    <property type="match status" value="1"/>
</dbReference>
<dbReference type="InterPro" id="IPR006439">
    <property type="entry name" value="HAD-SF_hydro_IA"/>
</dbReference>
<dbReference type="SFLD" id="SFLDG01129">
    <property type="entry name" value="C1.5:_HAD__Beta-PGM__Phosphata"/>
    <property type="match status" value="1"/>
</dbReference>
<evidence type="ECO:0000256" key="4">
    <source>
        <dbReference type="ARBA" id="ARBA00022842"/>
    </source>
</evidence>
<name>S7VHR3_9FLAO</name>
<keyword evidence="2" id="KW-0479">Metal-binding</keyword>
<keyword evidence="6" id="KW-1185">Reference proteome</keyword>
<protein>
    <submittedName>
        <fullName evidence="5">2-haloalkanoic acid dehalogenase</fullName>
        <ecNumber evidence="5">3.8.1.2</ecNumber>
    </submittedName>
</protein>
<dbReference type="Gene3D" id="3.40.50.1000">
    <property type="entry name" value="HAD superfamily/HAD-like"/>
    <property type="match status" value="1"/>
</dbReference>
<organism evidence="5 6">
    <name type="scientific">Winogradskyella psychrotolerans RS-3</name>
    <dbReference type="NCBI Taxonomy" id="641526"/>
    <lineage>
        <taxon>Bacteria</taxon>
        <taxon>Pseudomonadati</taxon>
        <taxon>Bacteroidota</taxon>
        <taxon>Flavobacteriia</taxon>
        <taxon>Flavobacteriales</taxon>
        <taxon>Flavobacteriaceae</taxon>
        <taxon>Winogradskyella</taxon>
    </lineage>
</organism>
<evidence type="ECO:0000256" key="3">
    <source>
        <dbReference type="ARBA" id="ARBA00022801"/>
    </source>
</evidence>
<dbReference type="AlphaFoldDB" id="S7VHR3"/>
<sequence length="209" mass="24039">MVVFDLDDTLYNELDYLRSAYKEIAEFLDPGDWKALYSKMFSLYRCKDNVFEFLSTTHKTEIGFLVAMYRDHHPDIELFEGVLDVFNAIKSKNGKIGIITDGRSKTQRAKLLSLGILNYIDKIIISEEIGSEKPSSANFEAIENALTGAEYYYIADNLKKDFLAPNTLGWKSVALIDNGRNIHFESHKFMTPENQPMEWIMSIKDINIE</sequence>
<dbReference type="InterPro" id="IPR041492">
    <property type="entry name" value="HAD_2"/>
</dbReference>